<accession>A0A947DFR3</accession>
<protein>
    <submittedName>
        <fullName evidence="11">ATP-dependent 6-phosphofructokinase</fullName>
        <ecNumber evidence="11">2.7.1.11</ecNumber>
    </submittedName>
</protein>
<dbReference type="InterPro" id="IPR000023">
    <property type="entry name" value="Phosphofructokinase_dom"/>
</dbReference>
<dbReference type="AlphaFoldDB" id="A0A947DFR3"/>
<comment type="caution">
    <text evidence="11">The sequence shown here is derived from an EMBL/GenBank/DDBJ whole genome shotgun (WGS) entry which is preliminary data.</text>
</comment>
<keyword evidence="4 11" id="KW-0808">Transferase</keyword>
<dbReference type="InterPro" id="IPR022953">
    <property type="entry name" value="ATP_PFK"/>
</dbReference>
<evidence type="ECO:0000313" key="11">
    <source>
        <dbReference type="EMBL" id="MBT9315930.1"/>
    </source>
</evidence>
<sequence>MTKKIGILTSGGDCPGLNAVIRAVVRCATGRGWRVYGIPYGTQGLINLKQGNCNVEDFQLRDHGFDIPGLLHGVDILQFLSGSILGALNKGNPSDPHIAREILDGYRLLELDALIALGGDGSLDIISDLAKQGNWNWIAIPKTIDNDVPFTEQSLGFDTAVDTVTRALYDLTFTAASHDRIMVVQVMGRDAGHLALRAGIAGGADVILVPEQTPQINDNILNGICQKIVQLRQTKRQFALVVMAEGVHNQNGVKEKYIGDTLAQQIQIHGKRLCETNEPDFGYLRTIETRATTLGHIQRSSTPSSMDCLIATAFGCKAVELIAAEQYQQLVIWSQGRADSKPLDQVIPLIKQRHQAHCCPRPVSPDSPWVHIAVPACFEHTLIVPTPETSKPSVFSANENRYIAQNLGIYLGETVAMPKLFVLSRTGNS</sequence>
<evidence type="ECO:0000313" key="12">
    <source>
        <dbReference type="Proteomes" id="UP000717364"/>
    </source>
</evidence>
<dbReference type="SUPFAM" id="SSF53784">
    <property type="entry name" value="Phosphofructokinase"/>
    <property type="match status" value="1"/>
</dbReference>
<evidence type="ECO:0000256" key="9">
    <source>
        <dbReference type="ARBA" id="ARBA00038478"/>
    </source>
</evidence>
<dbReference type="GO" id="GO:0070095">
    <property type="term" value="F:fructose-6-phosphate binding"/>
    <property type="evidence" value="ECO:0007669"/>
    <property type="project" value="TreeGrafter"/>
</dbReference>
<dbReference type="NCBIfam" id="NF002872">
    <property type="entry name" value="PRK03202.1"/>
    <property type="match status" value="1"/>
</dbReference>
<evidence type="ECO:0000256" key="7">
    <source>
        <dbReference type="ARBA" id="ARBA00022842"/>
    </source>
</evidence>
<dbReference type="PANTHER" id="PTHR13697:SF52">
    <property type="entry name" value="ATP-DEPENDENT 6-PHOSPHOFRUCTOKINASE 3"/>
    <property type="match status" value="1"/>
</dbReference>
<dbReference type="EMBL" id="JADOES010000018">
    <property type="protein sequence ID" value="MBT9315930.1"/>
    <property type="molecule type" value="Genomic_DNA"/>
</dbReference>
<dbReference type="GO" id="GO:0003872">
    <property type="term" value="F:6-phosphofructokinase activity"/>
    <property type="evidence" value="ECO:0007669"/>
    <property type="project" value="UniProtKB-EC"/>
</dbReference>
<dbReference type="GO" id="GO:0042802">
    <property type="term" value="F:identical protein binding"/>
    <property type="evidence" value="ECO:0007669"/>
    <property type="project" value="TreeGrafter"/>
</dbReference>
<evidence type="ECO:0000256" key="6">
    <source>
        <dbReference type="ARBA" id="ARBA00022777"/>
    </source>
</evidence>
<evidence type="ECO:0000256" key="1">
    <source>
        <dbReference type="ARBA" id="ARBA00001946"/>
    </source>
</evidence>
<evidence type="ECO:0000256" key="5">
    <source>
        <dbReference type="ARBA" id="ARBA00022723"/>
    </source>
</evidence>
<proteinExistence type="inferred from homology"/>
<dbReference type="InterPro" id="IPR035966">
    <property type="entry name" value="PKF_sf"/>
</dbReference>
<evidence type="ECO:0000256" key="8">
    <source>
        <dbReference type="ARBA" id="ARBA00023152"/>
    </source>
</evidence>
<dbReference type="GO" id="GO:0061621">
    <property type="term" value="P:canonical glycolysis"/>
    <property type="evidence" value="ECO:0007669"/>
    <property type="project" value="TreeGrafter"/>
</dbReference>
<dbReference type="Gene3D" id="3.40.50.450">
    <property type="match status" value="1"/>
</dbReference>
<comment type="cofactor">
    <cofactor evidence="1">
        <name>Mg(2+)</name>
        <dbReference type="ChEBI" id="CHEBI:18420"/>
    </cofactor>
</comment>
<keyword evidence="12" id="KW-1185">Reference proteome</keyword>
<organism evidence="11 12">
    <name type="scientific">Leptothoe spongobia TAU-MAC 1115</name>
    <dbReference type="NCBI Taxonomy" id="1967444"/>
    <lineage>
        <taxon>Bacteria</taxon>
        <taxon>Bacillati</taxon>
        <taxon>Cyanobacteriota</taxon>
        <taxon>Cyanophyceae</taxon>
        <taxon>Nodosilineales</taxon>
        <taxon>Cymatolegaceae</taxon>
        <taxon>Leptothoe</taxon>
        <taxon>Leptothoe spongobia</taxon>
    </lineage>
</organism>
<evidence type="ECO:0000256" key="3">
    <source>
        <dbReference type="ARBA" id="ARBA00022490"/>
    </source>
</evidence>
<dbReference type="GO" id="GO:0016208">
    <property type="term" value="F:AMP binding"/>
    <property type="evidence" value="ECO:0007669"/>
    <property type="project" value="TreeGrafter"/>
</dbReference>
<feature type="domain" description="Phosphofructokinase" evidence="10">
    <location>
        <begin position="4"/>
        <end position="322"/>
    </location>
</feature>
<dbReference type="GO" id="GO:0030388">
    <property type="term" value="P:fructose 1,6-bisphosphate metabolic process"/>
    <property type="evidence" value="ECO:0007669"/>
    <property type="project" value="TreeGrafter"/>
</dbReference>
<dbReference type="PANTHER" id="PTHR13697">
    <property type="entry name" value="PHOSPHOFRUCTOKINASE"/>
    <property type="match status" value="1"/>
</dbReference>
<name>A0A947DFR3_9CYAN</name>
<dbReference type="RefSeq" id="WP_215608994.1">
    <property type="nucleotide sequence ID" value="NZ_JADOES010000018.1"/>
</dbReference>
<dbReference type="Gene3D" id="3.40.50.460">
    <property type="entry name" value="Phosphofructokinase domain"/>
    <property type="match status" value="1"/>
</dbReference>
<evidence type="ECO:0000256" key="2">
    <source>
        <dbReference type="ARBA" id="ARBA00004679"/>
    </source>
</evidence>
<evidence type="ECO:0000256" key="4">
    <source>
        <dbReference type="ARBA" id="ARBA00022679"/>
    </source>
</evidence>
<gene>
    <name evidence="11" type="ORF">IXB50_10895</name>
</gene>
<dbReference type="PRINTS" id="PR00476">
    <property type="entry name" value="PHFRCTKINASE"/>
</dbReference>
<keyword evidence="3" id="KW-0963">Cytoplasm</keyword>
<dbReference type="Pfam" id="PF00365">
    <property type="entry name" value="PFK"/>
    <property type="match status" value="1"/>
</dbReference>
<dbReference type="GO" id="GO:0046872">
    <property type="term" value="F:metal ion binding"/>
    <property type="evidence" value="ECO:0007669"/>
    <property type="project" value="UniProtKB-KW"/>
</dbReference>
<dbReference type="EC" id="2.7.1.11" evidence="11"/>
<keyword evidence="8" id="KW-0324">Glycolysis</keyword>
<dbReference type="GO" id="GO:0005945">
    <property type="term" value="C:6-phosphofructokinase complex"/>
    <property type="evidence" value="ECO:0007669"/>
    <property type="project" value="TreeGrafter"/>
</dbReference>
<comment type="similarity">
    <text evidence="9">Belongs to the phosphofructokinase type A (PFKA) family.</text>
</comment>
<dbReference type="GO" id="GO:0005524">
    <property type="term" value="F:ATP binding"/>
    <property type="evidence" value="ECO:0007669"/>
    <property type="project" value="TreeGrafter"/>
</dbReference>
<dbReference type="GO" id="GO:0048029">
    <property type="term" value="F:monosaccharide binding"/>
    <property type="evidence" value="ECO:0007669"/>
    <property type="project" value="TreeGrafter"/>
</dbReference>
<comment type="pathway">
    <text evidence="2">Carbohydrate degradation; glycolysis; D-glyceraldehyde 3-phosphate and glycerone phosphate from D-glucose: step 3/4.</text>
</comment>
<dbReference type="Proteomes" id="UP000717364">
    <property type="component" value="Unassembled WGS sequence"/>
</dbReference>
<keyword evidence="5" id="KW-0479">Metal-binding</keyword>
<keyword evidence="7" id="KW-0460">Magnesium</keyword>
<keyword evidence="6" id="KW-0418">Kinase</keyword>
<evidence type="ECO:0000259" key="10">
    <source>
        <dbReference type="Pfam" id="PF00365"/>
    </source>
</evidence>
<reference evidence="11" key="2">
    <citation type="journal article" date="2021" name="Mar. Drugs">
        <title>Genome Reduction and Secondary Metabolism of the Marine Sponge-Associated Cyanobacterium Leptothoe.</title>
        <authorList>
            <person name="Konstantinou D."/>
            <person name="Popin R.V."/>
            <person name="Fewer D.P."/>
            <person name="Sivonen K."/>
            <person name="Gkelis S."/>
        </authorList>
    </citation>
    <scope>NUCLEOTIDE SEQUENCE</scope>
    <source>
        <strain evidence="11">TAU-MAC 1115</strain>
    </source>
</reference>
<reference evidence="11" key="1">
    <citation type="submission" date="2020-11" db="EMBL/GenBank/DDBJ databases">
        <authorList>
            <person name="Konstantinou D."/>
            <person name="Gkelis S."/>
            <person name="Popin R."/>
            <person name="Fewer D."/>
            <person name="Sivonen K."/>
        </authorList>
    </citation>
    <scope>NUCLEOTIDE SEQUENCE</scope>
    <source>
        <strain evidence="11">TAU-MAC 1115</strain>
    </source>
</reference>
<dbReference type="GO" id="GO:0006002">
    <property type="term" value="P:fructose 6-phosphate metabolic process"/>
    <property type="evidence" value="ECO:0007669"/>
    <property type="project" value="InterPro"/>
</dbReference>